<dbReference type="SUPFAM" id="SSF51197">
    <property type="entry name" value="Clavaminate synthase-like"/>
    <property type="match status" value="1"/>
</dbReference>
<reference evidence="6 7" key="1">
    <citation type="journal article" date="2007" name="Genome Res.">
        <title>Genome characteristics of facultatively symbiotic Frankia sp. strains reflect host range and host plant biogeography.</title>
        <authorList>
            <person name="Normand P."/>
            <person name="Lapierre P."/>
            <person name="Tisa L.S."/>
            <person name="Gogarten J.P."/>
            <person name="Alloisio N."/>
            <person name="Bagnarol E."/>
            <person name="Bassi C.A."/>
            <person name="Berry A.M."/>
            <person name="Bickhart D.M."/>
            <person name="Choisne N."/>
            <person name="Couloux A."/>
            <person name="Cournoyer B."/>
            <person name="Cruveiller S."/>
            <person name="Daubin V."/>
            <person name="Demange N."/>
            <person name="Francino M.P."/>
            <person name="Goltsman E."/>
            <person name="Huang Y."/>
            <person name="Kopp O.R."/>
            <person name="Labarre L."/>
            <person name="Lapidus A."/>
            <person name="Lavire C."/>
            <person name="Marechal J."/>
            <person name="Martinez M."/>
            <person name="Mastronunzio J.E."/>
            <person name="Mullin B.C."/>
            <person name="Niemann J."/>
            <person name="Pujic P."/>
            <person name="Rawnsley T."/>
            <person name="Rouy Z."/>
            <person name="Schenowitz C."/>
            <person name="Sellstedt A."/>
            <person name="Tavares F."/>
            <person name="Tomkins J.P."/>
            <person name="Vallenet D."/>
            <person name="Valverde C."/>
            <person name="Wall L.G."/>
            <person name="Wang Y."/>
            <person name="Medigue C."/>
            <person name="Benson D.R."/>
        </authorList>
    </citation>
    <scope>NUCLEOTIDE SEQUENCE [LARGE SCALE GENOMIC DNA]</scope>
    <source>
        <strain evidence="7">DSM 45818 / CECT 9043 / CcI3</strain>
    </source>
</reference>
<gene>
    <name evidence="6" type="ordered locus">Francci3_1809</name>
</gene>
<keyword evidence="7" id="KW-1185">Reference proteome</keyword>
<dbReference type="EMBL" id="CP000249">
    <property type="protein sequence ID" value="ABD11185.1"/>
    <property type="molecule type" value="Genomic_DNA"/>
</dbReference>
<organism evidence="6 7">
    <name type="scientific">Frankia casuarinae (strain DSM 45818 / CECT 9043 / HFP020203 / CcI3)</name>
    <dbReference type="NCBI Taxonomy" id="106370"/>
    <lineage>
        <taxon>Bacteria</taxon>
        <taxon>Bacillati</taxon>
        <taxon>Actinomycetota</taxon>
        <taxon>Actinomycetes</taxon>
        <taxon>Frankiales</taxon>
        <taxon>Frankiaceae</taxon>
        <taxon>Frankia</taxon>
    </lineage>
</organism>
<dbReference type="STRING" id="106370.Francci3_1809"/>
<dbReference type="KEGG" id="fra:Francci3_1809"/>
<dbReference type="OrthoDB" id="5491415at2"/>
<evidence type="ECO:0000313" key="7">
    <source>
        <dbReference type="Proteomes" id="UP000001937"/>
    </source>
</evidence>
<dbReference type="AlphaFoldDB" id="Q2JC07"/>
<dbReference type="Proteomes" id="UP000001937">
    <property type="component" value="Chromosome"/>
</dbReference>
<dbReference type="HOGENOM" id="CLU_041041_2_0_11"/>
<dbReference type="GO" id="GO:0017000">
    <property type="term" value="P:antibiotic biosynthetic process"/>
    <property type="evidence" value="ECO:0007669"/>
    <property type="project" value="UniProtKB-KW"/>
</dbReference>
<dbReference type="GO" id="GO:0016491">
    <property type="term" value="F:oxidoreductase activity"/>
    <property type="evidence" value="ECO:0007669"/>
    <property type="project" value="UniProtKB-KW"/>
</dbReference>
<dbReference type="Pfam" id="PF02668">
    <property type="entry name" value="TauD"/>
    <property type="match status" value="1"/>
</dbReference>
<dbReference type="Gene3D" id="3.60.130.10">
    <property type="entry name" value="Clavaminate synthase-like"/>
    <property type="match status" value="1"/>
</dbReference>
<evidence type="ECO:0000313" key="6">
    <source>
        <dbReference type="EMBL" id="ABD11185.1"/>
    </source>
</evidence>
<evidence type="ECO:0000256" key="2">
    <source>
        <dbReference type="ARBA" id="ARBA00023002"/>
    </source>
</evidence>
<dbReference type="InterPro" id="IPR050411">
    <property type="entry name" value="AlphaKG_dependent_hydroxylases"/>
</dbReference>
<dbReference type="PANTHER" id="PTHR10696">
    <property type="entry name" value="GAMMA-BUTYROBETAINE HYDROXYLASE-RELATED"/>
    <property type="match status" value="1"/>
</dbReference>
<keyword evidence="2" id="KW-0560">Oxidoreductase</keyword>
<dbReference type="InterPro" id="IPR003819">
    <property type="entry name" value="TauD/TfdA-like"/>
</dbReference>
<dbReference type="InterPro" id="IPR042098">
    <property type="entry name" value="TauD-like_sf"/>
</dbReference>
<evidence type="ECO:0000256" key="3">
    <source>
        <dbReference type="ARBA" id="ARBA00023004"/>
    </source>
</evidence>
<dbReference type="eggNOG" id="COG4943">
    <property type="taxonomic scope" value="Bacteria"/>
</dbReference>
<feature type="domain" description="TauD/TfdA-like" evidence="5">
    <location>
        <begin position="66"/>
        <end position="316"/>
    </location>
</feature>
<name>Q2JC07_FRACC</name>
<dbReference type="PANTHER" id="PTHR10696:SF56">
    <property type="entry name" value="TAUD_TFDA-LIKE DOMAIN-CONTAINING PROTEIN"/>
    <property type="match status" value="1"/>
</dbReference>
<evidence type="ECO:0000259" key="5">
    <source>
        <dbReference type="Pfam" id="PF02668"/>
    </source>
</evidence>
<evidence type="ECO:0000256" key="4">
    <source>
        <dbReference type="ARBA" id="ARBA00023194"/>
    </source>
</evidence>
<accession>Q2JC07</accession>
<dbReference type="RefSeq" id="WP_011436245.1">
    <property type="nucleotide sequence ID" value="NC_007777.1"/>
</dbReference>
<evidence type="ECO:0000256" key="1">
    <source>
        <dbReference type="ARBA" id="ARBA00001954"/>
    </source>
</evidence>
<protein>
    <recommendedName>
        <fullName evidence="5">TauD/TfdA-like domain-containing protein</fullName>
    </recommendedName>
</protein>
<keyword evidence="3" id="KW-0408">Iron</keyword>
<comment type="cofactor">
    <cofactor evidence="1">
        <name>Fe(2+)</name>
        <dbReference type="ChEBI" id="CHEBI:29033"/>
    </cofactor>
</comment>
<proteinExistence type="predicted"/>
<keyword evidence="4" id="KW-0045">Antibiotic biosynthesis</keyword>
<sequence length="363" mass="39250">MAETIDSIFIPTELTAGHAPLWTGRELHPDAYLQRIDDAHRADLAAAVRAASARLASRDLFHDRDLTDQDVLLPHLDAPLAALATAVAVGHGFAVLRGLPVEDLDDRECLVLIRGIAARLGRIATQSRDGQLVRRVRASGRQLGDGRVRGHQTAERLWFHTDGADATLLLCRRPADRGGMSRVASAAAVHNAMLASAPNLVAELYQPFHFHMAGGNIPGGPPTFLSPIFCAYRGLFSVRFVRHTLLETQTVTGVPLSPTALAAFDLLDEVADQLACDMELRPGDLQIVHNHCVLHSRTAYTDAPDPRQARHLLRCWITLPAPDRRPGAVEQGLRGGWLTDDLQQAAASTWTPPTAAGLADGPT</sequence>